<dbReference type="Proteomes" id="UP000590740">
    <property type="component" value="Unassembled WGS sequence"/>
</dbReference>
<gene>
    <name evidence="2" type="ORF">HNQ65_000305</name>
</gene>
<comment type="caution">
    <text evidence="2">The sequence shown here is derived from an EMBL/GenBank/DDBJ whole genome shotgun (WGS) entry which is preliminary data.</text>
</comment>
<proteinExistence type="predicted"/>
<organism evidence="2 3">
    <name type="scientific">Prosthecobacter vanneervenii</name>
    <dbReference type="NCBI Taxonomy" id="48466"/>
    <lineage>
        <taxon>Bacteria</taxon>
        <taxon>Pseudomonadati</taxon>
        <taxon>Verrucomicrobiota</taxon>
        <taxon>Verrucomicrobiia</taxon>
        <taxon>Verrucomicrobiales</taxon>
        <taxon>Verrucomicrobiaceae</taxon>
        <taxon>Prosthecobacter</taxon>
    </lineage>
</organism>
<dbReference type="EMBL" id="JACHIG010000001">
    <property type="protein sequence ID" value="MBB5030751.1"/>
    <property type="molecule type" value="Genomic_DNA"/>
</dbReference>
<dbReference type="Pfam" id="PF09919">
    <property type="entry name" value="DUF2149"/>
    <property type="match status" value="1"/>
</dbReference>
<evidence type="ECO:0008006" key="4">
    <source>
        <dbReference type="Google" id="ProtNLM"/>
    </source>
</evidence>
<dbReference type="RefSeq" id="WP_184337674.1">
    <property type="nucleotide sequence ID" value="NZ_JACHIG010000001.1"/>
</dbReference>
<keyword evidence="1" id="KW-0812">Transmembrane</keyword>
<reference evidence="2 3" key="1">
    <citation type="submission" date="2020-08" db="EMBL/GenBank/DDBJ databases">
        <title>Genomic Encyclopedia of Type Strains, Phase IV (KMG-IV): sequencing the most valuable type-strain genomes for metagenomic binning, comparative biology and taxonomic classification.</title>
        <authorList>
            <person name="Goeker M."/>
        </authorList>
    </citation>
    <scope>NUCLEOTIDE SEQUENCE [LARGE SCALE GENOMIC DNA]</scope>
    <source>
        <strain evidence="2 3">DSM 12252</strain>
    </source>
</reference>
<name>A0A7W7Y6Z0_9BACT</name>
<evidence type="ECO:0000256" key="1">
    <source>
        <dbReference type="SAM" id="Phobius"/>
    </source>
</evidence>
<keyword evidence="3" id="KW-1185">Reference proteome</keyword>
<keyword evidence="1" id="KW-0472">Membrane</keyword>
<keyword evidence="1" id="KW-1133">Transmembrane helix</keyword>
<protein>
    <recommendedName>
        <fullName evidence="4">DUF2149 domain-containing protein</fullName>
    </recommendedName>
</protein>
<sequence>MKKRLWDDSEGDDPATGLINLFDVWIAFAAALLLAVVSYFNLPKPAAAADAQADKSPTAEAIDAARMKVERFQESTASKSGEGERLGTAYRLKSGEIIYVRDKQK</sequence>
<evidence type="ECO:0000313" key="2">
    <source>
        <dbReference type="EMBL" id="MBB5030751.1"/>
    </source>
</evidence>
<dbReference type="AlphaFoldDB" id="A0A7W7Y6Z0"/>
<evidence type="ECO:0000313" key="3">
    <source>
        <dbReference type="Proteomes" id="UP000590740"/>
    </source>
</evidence>
<dbReference type="InterPro" id="IPR018676">
    <property type="entry name" value="DUF2149"/>
</dbReference>
<feature type="transmembrane region" description="Helical" evidence="1">
    <location>
        <begin position="24"/>
        <end position="42"/>
    </location>
</feature>
<accession>A0A7W7Y6Z0</accession>